<reference evidence="1 2" key="1">
    <citation type="submission" date="2020-03" db="EMBL/GenBank/DDBJ databases">
        <title>Complete genome sequence of Shewanella sp.</title>
        <authorList>
            <person name="Kim Y.-S."/>
            <person name="Kim S.-J."/>
            <person name="Jung H.-K."/>
            <person name="Kim K.-H."/>
        </authorList>
    </citation>
    <scope>NUCLEOTIDE SEQUENCE [LARGE SCALE GENOMIC DNA]</scope>
    <source>
        <strain evidence="1 2">PN3F2</strain>
    </source>
</reference>
<dbReference type="InterPro" id="IPR036291">
    <property type="entry name" value="NAD(P)-bd_dom_sf"/>
</dbReference>
<dbReference type="EMBL" id="CP050313">
    <property type="protein sequence ID" value="QIR15584.1"/>
    <property type="molecule type" value="Genomic_DNA"/>
</dbReference>
<dbReference type="PANTHER" id="PTHR43550">
    <property type="entry name" value="3-KETODIHYDROSPHINGOSINE REDUCTASE"/>
    <property type="match status" value="1"/>
</dbReference>
<dbReference type="RefSeq" id="WP_167679440.1">
    <property type="nucleotide sequence ID" value="NZ_CP050313.1"/>
</dbReference>
<dbReference type="Gene3D" id="3.40.50.720">
    <property type="entry name" value="NAD(P)-binding Rossmann-like Domain"/>
    <property type="match status" value="1"/>
</dbReference>
<dbReference type="PANTHER" id="PTHR43550:SF3">
    <property type="entry name" value="3-KETODIHYDROSPHINGOSINE REDUCTASE"/>
    <property type="match status" value="1"/>
</dbReference>
<dbReference type="InterPro" id="IPR002347">
    <property type="entry name" value="SDR_fam"/>
</dbReference>
<evidence type="ECO:0000313" key="1">
    <source>
        <dbReference type="EMBL" id="QIR15584.1"/>
    </source>
</evidence>
<dbReference type="PRINTS" id="PR00081">
    <property type="entry name" value="GDHRDH"/>
</dbReference>
<gene>
    <name evidence="1" type="ORF">HBH39_14730</name>
</gene>
<evidence type="ECO:0000313" key="2">
    <source>
        <dbReference type="Proteomes" id="UP000502608"/>
    </source>
</evidence>
<sequence>MILIMGASSGLGAAIAKQYSADHQPIFISGRNPERLADTASACHQQYLLGSKSVDLSNAQSVSLLFDELPITPTCIIFSAGSGCFGPLDTQKPDDIAAVIENNLLSACLFLREVVKRYQDLAINVVVVMSTAAQVPKPEESTYCAVKWGVKGLLESLRLELKAKPIRFTAVYPGGMDTAFWINSAKTIDTSSFMTADEAASMLKGALMQTEHGCISDITINRR</sequence>
<dbReference type="SUPFAM" id="SSF51735">
    <property type="entry name" value="NAD(P)-binding Rossmann-fold domains"/>
    <property type="match status" value="1"/>
</dbReference>
<dbReference type="AlphaFoldDB" id="A0A6G9QLX0"/>
<dbReference type="GO" id="GO:0016020">
    <property type="term" value="C:membrane"/>
    <property type="evidence" value="ECO:0007669"/>
    <property type="project" value="GOC"/>
</dbReference>
<keyword evidence="2" id="KW-1185">Reference proteome</keyword>
<protein>
    <submittedName>
        <fullName evidence="1">SDR family NAD(P)-dependent oxidoreductase</fullName>
    </submittedName>
</protein>
<dbReference type="GO" id="GO:0030148">
    <property type="term" value="P:sphingolipid biosynthetic process"/>
    <property type="evidence" value="ECO:0007669"/>
    <property type="project" value="TreeGrafter"/>
</dbReference>
<dbReference type="Proteomes" id="UP000502608">
    <property type="component" value="Chromosome"/>
</dbReference>
<dbReference type="KEGG" id="saes:HBH39_14730"/>
<dbReference type="GO" id="GO:0006666">
    <property type="term" value="P:3-keto-sphinganine metabolic process"/>
    <property type="evidence" value="ECO:0007669"/>
    <property type="project" value="TreeGrafter"/>
</dbReference>
<name>A0A6G9QLX0_9GAMM</name>
<proteinExistence type="predicted"/>
<organism evidence="1 2">
    <name type="scientific">Shewanella aestuarii</name>
    <dbReference type="NCBI Taxonomy" id="1028752"/>
    <lineage>
        <taxon>Bacteria</taxon>
        <taxon>Pseudomonadati</taxon>
        <taxon>Pseudomonadota</taxon>
        <taxon>Gammaproteobacteria</taxon>
        <taxon>Alteromonadales</taxon>
        <taxon>Shewanellaceae</taxon>
        <taxon>Shewanella</taxon>
    </lineage>
</organism>
<accession>A0A6G9QLX0</accession>
<dbReference type="GO" id="GO:0047560">
    <property type="term" value="F:3-dehydrosphinganine reductase activity"/>
    <property type="evidence" value="ECO:0007669"/>
    <property type="project" value="TreeGrafter"/>
</dbReference>
<dbReference type="Pfam" id="PF00106">
    <property type="entry name" value="adh_short"/>
    <property type="match status" value="1"/>
</dbReference>